<gene>
    <name evidence="3" type="ORF">M9Y10_022565</name>
</gene>
<comment type="caution">
    <text evidence="3">The sequence shown here is derived from an EMBL/GenBank/DDBJ whole genome shotgun (WGS) entry which is preliminary data.</text>
</comment>
<dbReference type="EMBL" id="JAPFFF010000003">
    <property type="protein sequence ID" value="KAK8894132.1"/>
    <property type="molecule type" value="Genomic_DNA"/>
</dbReference>
<dbReference type="InterPro" id="IPR036691">
    <property type="entry name" value="Endo/exonu/phosph_ase_sf"/>
</dbReference>
<dbReference type="PANTHER" id="PTHR16320">
    <property type="entry name" value="SPHINGOMYELINASE FAMILY MEMBER"/>
    <property type="match status" value="1"/>
</dbReference>
<name>A0ABR2KT78_9EUKA</name>
<accession>A0ABR2KT78</accession>
<evidence type="ECO:0000313" key="4">
    <source>
        <dbReference type="Proteomes" id="UP001470230"/>
    </source>
</evidence>
<dbReference type="SUPFAM" id="SSF56219">
    <property type="entry name" value="DNase I-like"/>
    <property type="match status" value="1"/>
</dbReference>
<sequence>MNILVIIGLILLLAIAIYCILYCTAKLILYLTFTPYTKIYPYNPSDLPDETKTIRIFDLNCFWRPWLLHIGTIEHVRERSQLVSQRLDNFDVVCLNESFHYGSTVVRDFVKVMQEKGFKYVVTTGRVPIFSHWVVDSGVMILSRYPITKTDYIAYKKANHWCWWAMKSCVYARIQISKKQHINVFATHLQATAVNKHEIHIDQFKDIHYLMMKHCSTDTAPTFLMGDMNTGSEDTKHYNEMLEGIKMPNYKITDTFQKVTDRKRTIDYMFLYESKDETDFKVKNYDIQYDDMDIEGKPYKNISDHPCIKSSFEFE</sequence>
<evidence type="ECO:0000256" key="1">
    <source>
        <dbReference type="ARBA" id="ARBA00006335"/>
    </source>
</evidence>
<dbReference type="Proteomes" id="UP001470230">
    <property type="component" value="Unassembled WGS sequence"/>
</dbReference>
<dbReference type="Pfam" id="PF03372">
    <property type="entry name" value="Exo_endo_phos"/>
    <property type="match status" value="1"/>
</dbReference>
<dbReference type="InterPro" id="IPR038772">
    <property type="entry name" value="Sph/SMPD2-like"/>
</dbReference>
<feature type="domain" description="Endonuclease/exonuclease/phosphatase" evidence="2">
    <location>
        <begin position="77"/>
        <end position="273"/>
    </location>
</feature>
<reference evidence="3 4" key="1">
    <citation type="submission" date="2024-04" db="EMBL/GenBank/DDBJ databases">
        <title>Tritrichomonas musculus Genome.</title>
        <authorList>
            <person name="Alves-Ferreira E."/>
            <person name="Grigg M."/>
            <person name="Lorenzi H."/>
            <person name="Galac M."/>
        </authorList>
    </citation>
    <scope>NUCLEOTIDE SEQUENCE [LARGE SCALE GENOMIC DNA]</scope>
    <source>
        <strain evidence="3 4">EAF2021</strain>
    </source>
</reference>
<dbReference type="Gene3D" id="3.60.10.10">
    <property type="entry name" value="Endonuclease/exonuclease/phosphatase"/>
    <property type="match status" value="1"/>
</dbReference>
<evidence type="ECO:0000313" key="3">
    <source>
        <dbReference type="EMBL" id="KAK8894132.1"/>
    </source>
</evidence>
<dbReference type="InterPro" id="IPR005135">
    <property type="entry name" value="Endo/exonuclease/phosphatase"/>
</dbReference>
<comment type="similarity">
    <text evidence="1">Belongs to the neutral sphingomyelinase family.</text>
</comment>
<organism evidence="3 4">
    <name type="scientific">Tritrichomonas musculus</name>
    <dbReference type="NCBI Taxonomy" id="1915356"/>
    <lineage>
        <taxon>Eukaryota</taxon>
        <taxon>Metamonada</taxon>
        <taxon>Parabasalia</taxon>
        <taxon>Tritrichomonadida</taxon>
        <taxon>Tritrichomonadidae</taxon>
        <taxon>Tritrichomonas</taxon>
    </lineage>
</organism>
<proteinExistence type="inferred from homology"/>
<keyword evidence="4" id="KW-1185">Reference proteome</keyword>
<dbReference type="PANTHER" id="PTHR16320:SF1">
    <property type="entry name" value="SPHINGOMYELINASE DDB_G0288017"/>
    <property type="match status" value="1"/>
</dbReference>
<protein>
    <recommendedName>
        <fullName evidence="2">Endonuclease/exonuclease/phosphatase domain-containing protein</fullName>
    </recommendedName>
</protein>
<evidence type="ECO:0000259" key="2">
    <source>
        <dbReference type="Pfam" id="PF03372"/>
    </source>
</evidence>